<sequence>RTGKQEASRRTKYMRDFLSEFQMETGVKDET</sequence>
<evidence type="ECO:0000313" key="2">
    <source>
        <dbReference type="Proteomes" id="UP000281061"/>
    </source>
</evidence>
<gene>
    <name evidence="1" type="ORF">D6U17_01895</name>
</gene>
<dbReference type="EMBL" id="RDCL01000024">
    <property type="protein sequence ID" value="RMW57041.1"/>
    <property type="molecule type" value="Genomic_DNA"/>
</dbReference>
<protein>
    <submittedName>
        <fullName evidence="1">Phosphohydrolase</fullName>
    </submittedName>
</protein>
<dbReference type="Gene3D" id="1.10.3210.50">
    <property type="match status" value="1"/>
</dbReference>
<dbReference type="Proteomes" id="UP000281061">
    <property type="component" value="Unassembled WGS sequence"/>
</dbReference>
<evidence type="ECO:0000313" key="1">
    <source>
        <dbReference type="EMBL" id="RMW57041.1"/>
    </source>
</evidence>
<reference evidence="1 2" key="1">
    <citation type="submission" date="2018-10" db="EMBL/GenBank/DDBJ databases">
        <title>Genome sequences of five Lactobacillus pentosus strains isolated from brines of traditionally fermented spanish-style green table olives and differences between them.</title>
        <authorList>
            <person name="Jimenez Diaz R."/>
        </authorList>
    </citation>
    <scope>NUCLEOTIDE SEQUENCE [LARGE SCALE GENOMIC DNA]</scope>
    <source>
        <strain evidence="1 2">IG8</strain>
    </source>
</reference>
<name>A0AB37RKK6_LACPE</name>
<proteinExistence type="predicted"/>
<feature type="non-terminal residue" evidence="1">
    <location>
        <position position="1"/>
    </location>
</feature>
<accession>A0AB37RKK6</accession>
<comment type="caution">
    <text evidence="1">The sequence shown here is derived from an EMBL/GenBank/DDBJ whole genome shotgun (WGS) entry which is preliminary data.</text>
</comment>
<organism evidence="1 2">
    <name type="scientific">Lactiplantibacillus pentosus</name>
    <name type="common">Lactobacillus pentosus</name>
    <dbReference type="NCBI Taxonomy" id="1589"/>
    <lineage>
        <taxon>Bacteria</taxon>
        <taxon>Bacillati</taxon>
        <taxon>Bacillota</taxon>
        <taxon>Bacilli</taxon>
        <taxon>Lactobacillales</taxon>
        <taxon>Lactobacillaceae</taxon>
        <taxon>Lactiplantibacillus</taxon>
    </lineage>
</organism>
<dbReference type="AlphaFoldDB" id="A0AB37RKK6"/>